<reference evidence="5" key="1">
    <citation type="journal article" date="2017" name="Front. Plant Sci.">
        <title>Climate Clever Clovers: New Paradigm to Reduce the Environmental Footprint of Ruminants by Breeding Low Methanogenic Forages Utilizing Haplotype Variation.</title>
        <authorList>
            <person name="Kaur P."/>
            <person name="Appels R."/>
            <person name="Bayer P.E."/>
            <person name="Keeble-Gagnere G."/>
            <person name="Wang J."/>
            <person name="Hirakawa H."/>
            <person name="Shirasawa K."/>
            <person name="Vercoe P."/>
            <person name="Stefanova K."/>
            <person name="Durmic Z."/>
            <person name="Nichols P."/>
            <person name="Revell C."/>
            <person name="Isobe S.N."/>
            <person name="Edwards D."/>
            <person name="Erskine W."/>
        </authorList>
    </citation>
    <scope>NUCLEOTIDE SEQUENCE [LARGE SCALE GENOMIC DNA]</scope>
    <source>
        <strain evidence="5">cv. Daliak</strain>
    </source>
</reference>
<dbReference type="SMART" id="SM00320">
    <property type="entry name" value="WD40"/>
    <property type="match status" value="3"/>
</dbReference>
<dbReference type="CDD" id="cd06071">
    <property type="entry name" value="Beach"/>
    <property type="match status" value="1"/>
</dbReference>
<dbReference type="PANTHER" id="PTHR13743">
    <property type="entry name" value="BEIGE/BEACH-RELATED"/>
    <property type="match status" value="1"/>
</dbReference>
<proteinExistence type="predicted"/>
<evidence type="ECO:0000256" key="1">
    <source>
        <dbReference type="PROSITE-ProRule" id="PRU00221"/>
    </source>
</evidence>
<dbReference type="PROSITE" id="PS50294">
    <property type="entry name" value="WD_REPEATS_REGION"/>
    <property type="match status" value="1"/>
</dbReference>
<dbReference type="Pfam" id="PF02138">
    <property type="entry name" value="Beach"/>
    <property type="match status" value="2"/>
</dbReference>
<evidence type="ECO:0000256" key="2">
    <source>
        <dbReference type="SAM" id="MobiDB-lite"/>
    </source>
</evidence>
<dbReference type="InterPro" id="IPR000409">
    <property type="entry name" value="BEACH_dom"/>
</dbReference>
<feature type="domain" description="BEACH" evidence="3">
    <location>
        <begin position="1"/>
        <end position="353"/>
    </location>
</feature>
<dbReference type="Pfam" id="PF20426">
    <property type="entry name" value="NBCH_WD40"/>
    <property type="match status" value="1"/>
</dbReference>
<dbReference type="EMBL" id="DF973305">
    <property type="protein sequence ID" value="GAU25129.1"/>
    <property type="molecule type" value="Genomic_DNA"/>
</dbReference>
<dbReference type="Gene3D" id="1.10.1540.10">
    <property type="entry name" value="BEACH domain"/>
    <property type="match status" value="2"/>
</dbReference>
<dbReference type="SUPFAM" id="SSF81837">
    <property type="entry name" value="BEACH domain"/>
    <property type="match status" value="2"/>
</dbReference>
<dbReference type="InterPro" id="IPR001680">
    <property type="entry name" value="WD40_rpt"/>
</dbReference>
<dbReference type="InterPro" id="IPR015943">
    <property type="entry name" value="WD40/YVTN_repeat-like_dom_sf"/>
</dbReference>
<dbReference type="PROSITE" id="PS50082">
    <property type="entry name" value="WD_REPEATS_2"/>
    <property type="match status" value="1"/>
</dbReference>
<dbReference type="Gene3D" id="2.130.10.10">
    <property type="entry name" value="YVTN repeat-like/Quinoprotein amine dehydrogenase"/>
    <property type="match status" value="1"/>
</dbReference>
<dbReference type="AlphaFoldDB" id="A0A2Z6N149"/>
<dbReference type="InterPro" id="IPR050865">
    <property type="entry name" value="BEACH_Domain"/>
</dbReference>
<evidence type="ECO:0000313" key="5">
    <source>
        <dbReference type="Proteomes" id="UP000242715"/>
    </source>
</evidence>
<protein>
    <recommendedName>
        <fullName evidence="3">BEACH domain-containing protein</fullName>
    </recommendedName>
</protein>
<feature type="region of interest" description="Disordered" evidence="2">
    <location>
        <begin position="700"/>
        <end position="727"/>
    </location>
</feature>
<feature type="non-terminal residue" evidence="4">
    <location>
        <position position="1"/>
    </location>
</feature>
<organism evidence="4 5">
    <name type="scientific">Trifolium subterraneum</name>
    <name type="common">Subterranean clover</name>
    <dbReference type="NCBI Taxonomy" id="3900"/>
    <lineage>
        <taxon>Eukaryota</taxon>
        <taxon>Viridiplantae</taxon>
        <taxon>Streptophyta</taxon>
        <taxon>Embryophyta</taxon>
        <taxon>Tracheophyta</taxon>
        <taxon>Spermatophyta</taxon>
        <taxon>Magnoliopsida</taxon>
        <taxon>eudicotyledons</taxon>
        <taxon>Gunneridae</taxon>
        <taxon>Pentapetalae</taxon>
        <taxon>rosids</taxon>
        <taxon>fabids</taxon>
        <taxon>Fabales</taxon>
        <taxon>Fabaceae</taxon>
        <taxon>Papilionoideae</taxon>
        <taxon>50 kb inversion clade</taxon>
        <taxon>NPAAA clade</taxon>
        <taxon>Hologalegina</taxon>
        <taxon>IRL clade</taxon>
        <taxon>Trifolieae</taxon>
        <taxon>Trifolium</taxon>
    </lineage>
</organism>
<feature type="repeat" description="WD" evidence="1">
    <location>
        <begin position="506"/>
        <end position="547"/>
    </location>
</feature>
<dbReference type="Proteomes" id="UP000242715">
    <property type="component" value="Unassembled WGS sequence"/>
</dbReference>
<evidence type="ECO:0000259" key="3">
    <source>
        <dbReference type="PROSITE" id="PS50197"/>
    </source>
</evidence>
<dbReference type="SMART" id="SM01026">
    <property type="entry name" value="Beach"/>
    <property type="match status" value="1"/>
</dbReference>
<dbReference type="InterPro" id="IPR046851">
    <property type="entry name" value="NBCH_WD40"/>
</dbReference>
<dbReference type="OrthoDB" id="26681at2759"/>
<feature type="region of interest" description="Disordered" evidence="2">
    <location>
        <begin position="553"/>
        <end position="573"/>
    </location>
</feature>
<dbReference type="SUPFAM" id="SSF50978">
    <property type="entry name" value="WD40 repeat-like"/>
    <property type="match status" value="1"/>
</dbReference>
<keyword evidence="5" id="KW-1185">Reference proteome</keyword>
<dbReference type="PROSITE" id="PS50197">
    <property type="entry name" value="BEACH"/>
    <property type="match status" value="1"/>
</dbReference>
<feature type="compositionally biased region" description="Low complexity" evidence="2">
    <location>
        <begin position="553"/>
        <end position="569"/>
    </location>
</feature>
<name>A0A2Z6N149_TRISU</name>
<keyword evidence="1" id="KW-0853">WD repeat</keyword>
<dbReference type="PANTHER" id="PTHR13743:SF157">
    <property type="entry name" value="BEACH DOMAIN-CONTAINING PROTEIN C2"/>
    <property type="match status" value="1"/>
</dbReference>
<feature type="compositionally biased region" description="Basic and acidic residues" evidence="2">
    <location>
        <begin position="715"/>
        <end position="726"/>
    </location>
</feature>
<gene>
    <name evidence="4" type="ORF">TSUD_362990</name>
</gene>
<sequence>ISNFEYLMQLNTLAGRSYNDITQYPVFPWILSDYSSESLDLSNPSSYRDLSKPVGALNPDRLKKFQERYTSFDDPIIPKFHYGSHYSSAGTVLYYLVRVEPFTTLAIKLQGGKFDHADRMFFDISATWNGVLDDMSDLKELRDTGGRNGHGSYSEVLEFLPKGMKIDQPYNIRTTVVMSLVNVKSPHRGKKVTLHGMFEDKDCRALEASLVTIVCLVAGDNVPSVATHAILLLHSKETTEDWNGMCEHLRLDDTVRLPPWAENPVDFVHKHRMALESEYVSAHLHEWIDLIFGYKQQGKEAIAADNVFFYITYEGTVDIDKISDPVQQRATQDQIAYFGQTPSQLLTVPHLKRMPLAEVLHLQTIFRNPKVVKPYVVPSPEHCNLPAAAIQACSDMIVVVDWNAPAAHVAQHKWQPNTPDGQGTPFLFHHGKAPPNSGGGLMRMFKGPTGTGEDWQYPQALAFGVSGIRSQAIISITCDQEIITGGHADNSVRVISSDGAKTLETAHAHCAPVTCIGLSPDSKYLVTGSRDTTILLWRIHTALASHLNVISESSTGTGTQPSSSSNSSSHLIEKNRRHRIEGPIQVLQGHQSEIRSCCVSSDLGIVVSCSDTSDVLFHSIRTGRLIRRLDGVVAHTVCLSSEGVIMTWNEIQHTLSTFTINGLLIATTELSVSTSISCMEISHDGRNALIGINSLTNGRTSDGNLQSSKVPSVDSHPESEETHDSNRINVPTPSICFLDLHTLEVFHVLTLKEGQDITALALNKDNTNLLVSTSDKNLIIFTDPALSLKVVNQMLKIGW</sequence>
<feature type="compositionally biased region" description="Polar residues" evidence="2">
    <location>
        <begin position="700"/>
        <end position="710"/>
    </location>
</feature>
<dbReference type="InterPro" id="IPR036322">
    <property type="entry name" value="WD40_repeat_dom_sf"/>
</dbReference>
<dbReference type="InterPro" id="IPR036372">
    <property type="entry name" value="BEACH_dom_sf"/>
</dbReference>
<accession>A0A2Z6N149</accession>
<evidence type="ECO:0000313" key="4">
    <source>
        <dbReference type="EMBL" id="GAU25129.1"/>
    </source>
</evidence>